<dbReference type="RefSeq" id="WP_145651303.1">
    <property type="nucleotide sequence ID" value="NZ_VLLB01000008.1"/>
</dbReference>
<reference evidence="3 4" key="1">
    <citation type="journal article" date="2015" name="Stand. Genomic Sci.">
        <title>Genomic Encyclopedia of Bacterial and Archaeal Type Strains, Phase III: the genomes of soil and plant-associated and newly described type strains.</title>
        <authorList>
            <person name="Whitman W.B."/>
            <person name="Woyke T."/>
            <person name="Klenk H.P."/>
            <person name="Zhou Y."/>
            <person name="Lilburn T.G."/>
            <person name="Beck B.J."/>
            <person name="De Vos P."/>
            <person name="Vandamme P."/>
            <person name="Eisen J.A."/>
            <person name="Garrity G."/>
            <person name="Hugenholtz P."/>
            <person name="Kyrpides N.C."/>
        </authorList>
    </citation>
    <scope>NUCLEOTIDE SEQUENCE [LARGE SCALE GENOMIC DNA]</scope>
    <source>
        <strain evidence="3 4">CGMCC 1.10822</strain>
    </source>
</reference>
<proteinExistence type="predicted"/>
<sequence length="101" mass="10435">MDTPTRLQENISAMVDDELPPCDAELTLAALAGLEGRTAWHLYHLIGDTLRASTPSGALSEGFADRLAARLAAEATPVRDGAPAPQGPRDDNAASAAAVTP</sequence>
<evidence type="ECO:0000256" key="1">
    <source>
        <dbReference type="SAM" id="MobiDB-lite"/>
    </source>
</evidence>
<comment type="caution">
    <text evidence="3">The sequence shown here is derived from an EMBL/GenBank/DDBJ whole genome shotgun (WGS) entry which is preliminary data.</text>
</comment>
<dbReference type="SUPFAM" id="SSF89069">
    <property type="entry name" value="N-terminal, cytoplasmic domain of anti-sigmaE factor RseA"/>
    <property type="match status" value="1"/>
</dbReference>
<dbReference type="CDD" id="cd16328">
    <property type="entry name" value="RseA_N"/>
    <property type="match status" value="1"/>
</dbReference>
<evidence type="ECO:0000259" key="2">
    <source>
        <dbReference type="Pfam" id="PF03872"/>
    </source>
</evidence>
<dbReference type="Gene3D" id="1.10.10.880">
    <property type="entry name" value="Anti sigma-E protein RseA, N-terminal domain"/>
    <property type="match status" value="1"/>
</dbReference>
<organism evidence="3 4">
    <name type="scientific">Pseudoduganella lurida</name>
    <dbReference type="NCBI Taxonomy" id="1036180"/>
    <lineage>
        <taxon>Bacteria</taxon>
        <taxon>Pseudomonadati</taxon>
        <taxon>Pseudomonadota</taxon>
        <taxon>Betaproteobacteria</taxon>
        <taxon>Burkholderiales</taxon>
        <taxon>Oxalobacteraceae</taxon>
        <taxon>Telluria group</taxon>
        <taxon>Pseudoduganella</taxon>
    </lineage>
</organism>
<dbReference type="EMBL" id="VLLB01000008">
    <property type="protein sequence ID" value="TWI62505.1"/>
    <property type="molecule type" value="Genomic_DNA"/>
</dbReference>
<gene>
    <name evidence="3" type="ORF">IP91_04022</name>
</gene>
<dbReference type="Pfam" id="PF03872">
    <property type="entry name" value="RseA_N"/>
    <property type="match status" value="1"/>
</dbReference>
<feature type="domain" description="Anti sigma-E protein RseA N-terminal" evidence="2">
    <location>
        <begin position="8"/>
        <end position="79"/>
    </location>
</feature>
<protein>
    <submittedName>
        <fullName evidence="3">Sigma-E factor negative regulatory protein RseA</fullName>
    </submittedName>
</protein>
<dbReference type="InterPro" id="IPR036147">
    <property type="entry name" value="Anti-sigma_E_RseA_N_sf"/>
</dbReference>
<name>A0A562R0B1_9BURK</name>
<evidence type="ECO:0000313" key="3">
    <source>
        <dbReference type="EMBL" id="TWI62505.1"/>
    </source>
</evidence>
<accession>A0A562R0B1</accession>
<evidence type="ECO:0000313" key="4">
    <source>
        <dbReference type="Proteomes" id="UP000318431"/>
    </source>
</evidence>
<feature type="region of interest" description="Disordered" evidence="1">
    <location>
        <begin position="74"/>
        <end position="101"/>
    </location>
</feature>
<dbReference type="AlphaFoldDB" id="A0A562R0B1"/>
<keyword evidence="4" id="KW-1185">Reference proteome</keyword>
<dbReference type="Proteomes" id="UP000318431">
    <property type="component" value="Unassembled WGS sequence"/>
</dbReference>
<dbReference type="InterPro" id="IPR005572">
    <property type="entry name" value="Anti-sigma_E_RseA_N"/>
</dbReference>
<dbReference type="GO" id="GO:0016989">
    <property type="term" value="F:sigma factor antagonist activity"/>
    <property type="evidence" value="ECO:0007669"/>
    <property type="project" value="InterPro"/>
</dbReference>